<dbReference type="RefSeq" id="WP_057864454.1">
    <property type="nucleotide sequence ID" value="NZ_AZEY01000041.1"/>
</dbReference>
<dbReference type="InterPro" id="IPR001387">
    <property type="entry name" value="Cro/C1-type_HTH"/>
</dbReference>
<dbReference type="Gene3D" id="1.10.260.40">
    <property type="entry name" value="lambda repressor-like DNA-binding domains"/>
    <property type="match status" value="1"/>
</dbReference>
<evidence type="ECO:0000259" key="3">
    <source>
        <dbReference type="PROSITE" id="PS50943"/>
    </source>
</evidence>
<keyword evidence="2" id="KW-0472">Membrane</keyword>
<keyword evidence="2" id="KW-1133">Transmembrane helix</keyword>
<dbReference type="SUPFAM" id="SSF47413">
    <property type="entry name" value="lambda repressor-like DNA-binding domains"/>
    <property type="match status" value="1"/>
</dbReference>
<dbReference type="PANTHER" id="PTHR46558:SF13">
    <property type="entry name" value="HTH-TYPE TRANSCRIPTIONAL REGULATOR IMMR"/>
    <property type="match status" value="1"/>
</dbReference>
<dbReference type="EMBL" id="AZEY01000041">
    <property type="protein sequence ID" value="KRL66587.1"/>
    <property type="molecule type" value="Genomic_DNA"/>
</dbReference>
<dbReference type="Proteomes" id="UP000052013">
    <property type="component" value="Unassembled WGS sequence"/>
</dbReference>
<sequence>MNPTNFGEQLKIHRQALGLTQSDVAEKMHVSRQTISSWETGRNTPDIITLKQLALLYGVSTDNLLQVLGAKKLSPLPKSRQNSAIFLFWLTLGILIAGRLLVITTFEALHWMTSLIFIMIGIHLLLRLKPSKWKKPTLVSTHIILGVLSFMSAILKLWDMSFGVQTVCVMAGVILVVQGILYLRNDFSR</sequence>
<organism evidence="4 5">
    <name type="scientific">Lentilactobacillus diolivorans DSM 14421</name>
    <dbReference type="NCBI Taxonomy" id="1423739"/>
    <lineage>
        <taxon>Bacteria</taxon>
        <taxon>Bacillati</taxon>
        <taxon>Bacillota</taxon>
        <taxon>Bacilli</taxon>
        <taxon>Lactobacillales</taxon>
        <taxon>Lactobacillaceae</taxon>
        <taxon>Lentilactobacillus</taxon>
    </lineage>
</organism>
<comment type="caution">
    <text evidence="4">The sequence shown here is derived from an EMBL/GenBank/DDBJ whole genome shotgun (WGS) entry which is preliminary data.</text>
</comment>
<dbReference type="GO" id="GO:0003677">
    <property type="term" value="F:DNA binding"/>
    <property type="evidence" value="ECO:0007669"/>
    <property type="project" value="UniProtKB-KW"/>
</dbReference>
<dbReference type="PANTHER" id="PTHR46558">
    <property type="entry name" value="TRACRIPTIONAL REGULATORY PROTEIN-RELATED-RELATED"/>
    <property type="match status" value="1"/>
</dbReference>
<feature type="transmembrane region" description="Helical" evidence="2">
    <location>
        <begin position="164"/>
        <end position="183"/>
    </location>
</feature>
<feature type="transmembrane region" description="Helical" evidence="2">
    <location>
        <begin position="84"/>
        <end position="102"/>
    </location>
</feature>
<proteinExistence type="predicted"/>
<reference evidence="4 5" key="1">
    <citation type="journal article" date="2015" name="Genome Announc.">
        <title>Expanding the biotechnology potential of lactobacilli through comparative genomics of 213 strains and associated genera.</title>
        <authorList>
            <person name="Sun Z."/>
            <person name="Harris H.M."/>
            <person name="McCann A."/>
            <person name="Guo C."/>
            <person name="Argimon S."/>
            <person name="Zhang W."/>
            <person name="Yang X."/>
            <person name="Jeffery I.B."/>
            <person name="Cooney J.C."/>
            <person name="Kagawa T.F."/>
            <person name="Liu W."/>
            <person name="Song Y."/>
            <person name="Salvetti E."/>
            <person name="Wrobel A."/>
            <person name="Rasinkangas P."/>
            <person name="Parkhill J."/>
            <person name="Rea M.C."/>
            <person name="O'Sullivan O."/>
            <person name="Ritari J."/>
            <person name="Douillard F.P."/>
            <person name="Paul Ross R."/>
            <person name="Yang R."/>
            <person name="Briner A.E."/>
            <person name="Felis G.E."/>
            <person name="de Vos W.M."/>
            <person name="Barrangou R."/>
            <person name="Klaenhammer T.R."/>
            <person name="Caufield P.W."/>
            <person name="Cui Y."/>
            <person name="Zhang H."/>
            <person name="O'Toole P.W."/>
        </authorList>
    </citation>
    <scope>NUCLEOTIDE SEQUENCE [LARGE SCALE GENOMIC DNA]</scope>
    <source>
        <strain evidence="4 5">DSM 14421</strain>
    </source>
</reference>
<evidence type="ECO:0000256" key="1">
    <source>
        <dbReference type="ARBA" id="ARBA00023125"/>
    </source>
</evidence>
<gene>
    <name evidence="4" type="ORF">FC85_GL002900</name>
</gene>
<dbReference type="CDD" id="cd00093">
    <property type="entry name" value="HTH_XRE"/>
    <property type="match status" value="1"/>
</dbReference>
<evidence type="ECO:0000313" key="4">
    <source>
        <dbReference type="EMBL" id="KRL66587.1"/>
    </source>
</evidence>
<name>A0A0R1SNJ0_9LACO</name>
<feature type="transmembrane region" description="Helical" evidence="2">
    <location>
        <begin position="138"/>
        <end position="158"/>
    </location>
</feature>
<keyword evidence="1" id="KW-0238">DNA-binding</keyword>
<dbReference type="PROSITE" id="PS50943">
    <property type="entry name" value="HTH_CROC1"/>
    <property type="match status" value="1"/>
</dbReference>
<dbReference type="InterPro" id="IPR010982">
    <property type="entry name" value="Lambda_DNA-bd_dom_sf"/>
</dbReference>
<evidence type="ECO:0000313" key="5">
    <source>
        <dbReference type="Proteomes" id="UP000052013"/>
    </source>
</evidence>
<feature type="transmembrane region" description="Helical" evidence="2">
    <location>
        <begin position="108"/>
        <end position="126"/>
    </location>
</feature>
<dbReference type="SMART" id="SM00530">
    <property type="entry name" value="HTH_XRE"/>
    <property type="match status" value="1"/>
</dbReference>
<dbReference type="AlphaFoldDB" id="A0A0R1SNJ0"/>
<protein>
    <recommendedName>
        <fullName evidence="3">HTH cro/C1-type domain-containing protein</fullName>
    </recommendedName>
</protein>
<dbReference type="STRING" id="1423739.FC85_GL002900"/>
<keyword evidence="2" id="KW-0812">Transmembrane</keyword>
<accession>A0A0R1SNJ0</accession>
<feature type="domain" description="HTH cro/C1-type" evidence="3">
    <location>
        <begin position="10"/>
        <end position="64"/>
    </location>
</feature>
<dbReference type="Pfam" id="PF01381">
    <property type="entry name" value="HTH_3"/>
    <property type="match status" value="1"/>
</dbReference>
<dbReference type="PATRIC" id="fig|1423739.3.peg.3012"/>
<evidence type="ECO:0000256" key="2">
    <source>
        <dbReference type="SAM" id="Phobius"/>
    </source>
</evidence>